<name>A0A9W6ZQ32_9STRA</name>
<dbReference type="PANTHER" id="PTHR44749">
    <property type="entry name" value="SUPPRESSOR OF RPS4-RLD 1"/>
    <property type="match status" value="1"/>
</dbReference>
<keyword evidence="1" id="KW-0677">Repeat</keyword>
<dbReference type="PROSITE" id="PS50005">
    <property type="entry name" value="TPR"/>
    <property type="match status" value="3"/>
</dbReference>
<keyword evidence="5" id="KW-1185">Reference proteome</keyword>
<dbReference type="OrthoDB" id="1926212at2759"/>
<dbReference type="Pfam" id="PF13181">
    <property type="entry name" value="TPR_8"/>
    <property type="match status" value="1"/>
</dbReference>
<gene>
    <name evidence="4" type="ORF">TrRE_jg3005</name>
</gene>
<protein>
    <submittedName>
        <fullName evidence="4">Uncharacterized protein</fullName>
    </submittedName>
</protein>
<dbReference type="EMBL" id="BRXZ01002077">
    <property type="protein sequence ID" value="GMH53935.1"/>
    <property type="molecule type" value="Genomic_DNA"/>
</dbReference>
<dbReference type="SUPFAM" id="SSF81901">
    <property type="entry name" value="HCP-like"/>
    <property type="match status" value="1"/>
</dbReference>
<dbReference type="Gene3D" id="1.25.40.10">
    <property type="entry name" value="Tetratricopeptide repeat domain"/>
    <property type="match status" value="2"/>
</dbReference>
<comment type="caution">
    <text evidence="4">The sequence shown here is derived from an EMBL/GenBank/DDBJ whole genome shotgun (WGS) entry which is preliminary data.</text>
</comment>
<dbReference type="InterPro" id="IPR011990">
    <property type="entry name" value="TPR-like_helical_dom_sf"/>
</dbReference>
<dbReference type="SMART" id="SM00028">
    <property type="entry name" value="TPR"/>
    <property type="match status" value="5"/>
</dbReference>
<dbReference type="AlphaFoldDB" id="A0A9W6ZQ32"/>
<feature type="repeat" description="TPR" evidence="3">
    <location>
        <begin position="246"/>
        <end position="279"/>
    </location>
</feature>
<feature type="non-terminal residue" evidence="4">
    <location>
        <position position="1"/>
    </location>
</feature>
<accession>A0A9W6ZQ32</accession>
<dbReference type="Proteomes" id="UP001165082">
    <property type="component" value="Unassembled WGS sequence"/>
</dbReference>
<evidence type="ECO:0000313" key="5">
    <source>
        <dbReference type="Proteomes" id="UP001165082"/>
    </source>
</evidence>
<feature type="repeat" description="TPR" evidence="3">
    <location>
        <begin position="212"/>
        <end position="245"/>
    </location>
</feature>
<dbReference type="GO" id="GO:0045892">
    <property type="term" value="P:negative regulation of DNA-templated transcription"/>
    <property type="evidence" value="ECO:0007669"/>
    <property type="project" value="InterPro"/>
</dbReference>
<feature type="repeat" description="TPR" evidence="3">
    <location>
        <begin position="124"/>
        <end position="157"/>
    </location>
</feature>
<dbReference type="Pfam" id="PF13432">
    <property type="entry name" value="TPR_16"/>
    <property type="match status" value="1"/>
</dbReference>
<sequence>MSTLPDEDGGSSWKARFLLLRGAAYAKVKRGEDRAKADFLAAREDLSHPTPNPTINKGIALGYMQVNSGSLPLALSTFTAIIKDDPLCTQALVGLGTVKAMTGDLEGAMVYMVRATEKGGTVMSDAWKRRGQVAAAIGRKEEARECVRKAIELDGSDPDPDSFNQLGNLLFSEKRFGSALKEGFLMCLKTLGNPKDDPGDSFSRRVGGGGLGGVYNMVGLCHSNMGNFSPAFDAFERAITIDPSGREYRANLGQLLKDVGKGEEAMAAFQGAVEVDEEYAQAWHLGGLCAYGMGDTGKAKEWFNRSLEAIKRNPEKNSLKVNVPGLFHMMGVCEVGGGRYEMAMKFYMMVEKSVPEGEGGDKQMRIAQYSAYYSRELALYLWGLLDQPVGGWELDDVVERSIKEGWSKRENPKKTHVKGGRTGKLLEAVRGKVKCLRSVGFLSNKRQHRQFGLAVLETSQMIRERGAATKWRECFNVLVKWRQISEPNDPVWWIDKLGKKAFEDGFGLQTPLVAGELRVFRYFPYYRQAFRRLKKLCCAQCGLGKDASEVVEGAKDLNE</sequence>
<proteinExistence type="predicted"/>
<keyword evidence="2 3" id="KW-0802">TPR repeat</keyword>
<dbReference type="InterPro" id="IPR019734">
    <property type="entry name" value="TPR_rpt"/>
</dbReference>
<reference evidence="4" key="1">
    <citation type="submission" date="2022-07" db="EMBL/GenBank/DDBJ databases">
        <title>Genome analysis of Parmales, a sister group of diatoms, reveals the evolutionary specialization of diatoms from phago-mixotrophs to photoautotrophs.</title>
        <authorList>
            <person name="Ban H."/>
            <person name="Sato S."/>
            <person name="Yoshikawa S."/>
            <person name="Kazumasa Y."/>
            <person name="Nakamura Y."/>
            <person name="Ichinomiya M."/>
            <person name="Saitoh K."/>
            <person name="Sato N."/>
            <person name="Blanc-Mathieu R."/>
            <person name="Endo H."/>
            <person name="Kuwata A."/>
            <person name="Ogata H."/>
        </authorList>
    </citation>
    <scope>NUCLEOTIDE SEQUENCE</scope>
</reference>
<evidence type="ECO:0000256" key="3">
    <source>
        <dbReference type="PROSITE-ProRule" id="PRU00339"/>
    </source>
</evidence>
<dbReference type="InterPro" id="IPR044650">
    <property type="entry name" value="SRFR1-like"/>
</dbReference>
<evidence type="ECO:0000256" key="1">
    <source>
        <dbReference type="ARBA" id="ARBA00022737"/>
    </source>
</evidence>
<dbReference type="InterPro" id="IPR013105">
    <property type="entry name" value="TPR_2"/>
</dbReference>
<evidence type="ECO:0000256" key="2">
    <source>
        <dbReference type="ARBA" id="ARBA00022803"/>
    </source>
</evidence>
<organism evidence="4 5">
    <name type="scientific">Triparma retinervis</name>
    <dbReference type="NCBI Taxonomy" id="2557542"/>
    <lineage>
        <taxon>Eukaryota</taxon>
        <taxon>Sar</taxon>
        <taxon>Stramenopiles</taxon>
        <taxon>Ochrophyta</taxon>
        <taxon>Bolidophyceae</taxon>
        <taxon>Parmales</taxon>
        <taxon>Triparmaceae</taxon>
        <taxon>Triparma</taxon>
    </lineage>
</organism>
<evidence type="ECO:0000313" key="4">
    <source>
        <dbReference type="EMBL" id="GMH53935.1"/>
    </source>
</evidence>
<dbReference type="PANTHER" id="PTHR44749:SF1">
    <property type="entry name" value="TETRATRICOPEPTIDE-LIKE HELICAL DOMAIN-CONTAINING PROTEIN"/>
    <property type="match status" value="1"/>
</dbReference>
<dbReference type="Pfam" id="PF07719">
    <property type="entry name" value="TPR_2"/>
    <property type="match status" value="1"/>
</dbReference>